<organism evidence="3 4">
    <name type="scientific">Eucalyptus globulus</name>
    <name type="common">Tasmanian blue gum</name>
    <dbReference type="NCBI Taxonomy" id="34317"/>
    <lineage>
        <taxon>Eukaryota</taxon>
        <taxon>Viridiplantae</taxon>
        <taxon>Streptophyta</taxon>
        <taxon>Embryophyta</taxon>
        <taxon>Tracheophyta</taxon>
        <taxon>Spermatophyta</taxon>
        <taxon>Magnoliopsida</taxon>
        <taxon>eudicotyledons</taxon>
        <taxon>Gunneridae</taxon>
        <taxon>Pentapetalae</taxon>
        <taxon>rosids</taxon>
        <taxon>malvids</taxon>
        <taxon>Myrtales</taxon>
        <taxon>Myrtaceae</taxon>
        <taxon>Myrtoideae</taxon>
        <taxon>Eucalypteae</taxon>
        <taxon>Eucalyptus</taxon>
    </lineage>
</organism>
<reference evidence="3 4" key="1">
    <citation type="submission" date="2024-11" db="EMBL/GenBank/DDBJ databases">
        <title>Chromosome-level genome assembly of Eucalyptus globulus Labill. provides insights into its genome evolution.</title>
        <authorList>
            <person name="Li X."/>
        </authorList>
    </citation>
    <scope>NUCLEOTIDE SEQUENCE [LARGE SCALE GENOMIC DNA]</scope>
    <source>
        <strain evidence="3">CL2024</strain>
        <tissue evidence="3">Fresh tender leaves</tissue>
    </source>
</reference>
<dbReference type="Proteomes" id="UP001634007">
    <property type="component" value="Unassembled WGS sequence"/>
</dbReference>
<sequence>MLHSKMNDSEKLMAVKKAYAGIILGIAKEAAARVKAAERRASRFQEELAESKEESLRLLMRLKQMYDAKLSEAEITSAWQQERIADLETRFQEAKNSAKELKEELKDAQDKSEIERSHKSHQVSQAHTIGDTVKLEEVLGGNICHSKGQSQSDSQTAHEVSGMNISSDKVSMEGNCSCKGRALNDDCCVHNRSSFVPVMRGKEAKLKGYRRSPRVQALEKNSSGQLSFSGQEENVEHGTFGGGREGRVSAAVSNLPVDKKYGRKRAPSALKVTKENYNEVIKAVVRKRKRTPGCRRKNTSWGKQHDPTLTMQQATDIFSFGTSKESHPACRLYSPSEATEVTEKSDALVASKDAELVKSGNMVDAANRSKTPKESEIIRQGNGEVRQLNVLSTASDQDKIKDLSNSDLKASGVNNGISDRPVENKLLKFTFTRRKKETSCSPNGTFCGADITPKKKGRTHDHSLKLENSAPMGEISQDRQELVQVAEQLMSLSKGKWN</sequence>
<feature type="compositionally biased region" description="Polar residues" evidence="2">
    <location>
        <begin position="219"/>
        <end position="232"/>
    </location>
</feature>
<feature type="coiled-coil region" evidence="1">
    <location>
        <begin position="27"/>
        <end position="54"/>
    </location>
</feature>
<name>A0ABD3ISC1_EUCGL</name>
<dbReference type="EMBL" id="JBJKBG010000011">
    <property type="protein sequence ID" value="KAL3716940.1"/>
    <property type="molecule type" value="Genomic_DNA"/>
</dbReference>
<evidence type="ECO:0000313" key="4">
    <source>
        <dbReference type="Proteomes" id="UP001634007"/>
    </source>
</evidence>
<evidence type="ECO:0000256" key="2">
    <source>
        <dbReference type="SAM" id="MobiDB-lite"/>
    </source>
</evidence>
<accession>A0ABD3ISC1</accession>
<protein>
    <submittedName>
        <fullName evidence="3">Uncharacterized protein</fullName>
    </submittedName>
</protein>
<keyword evidence="1" id="KW-0175">Coiled coil</keyword>
<gene>
    <name evidence="3" type="ORF">ACJRO7_008506</name>
</gene>
<dbReference type="AlphaFoldDB" id="A0ABD3ISC1"/>
<feature type="region of interest" description="Disordered" evidence="2">
    <location>
        <begin position="214"/>
        <end position="246"/>
    </location>
</feature>
<feature type="coiled-coil region" evidence="1">
    <location>
        <begin position="84"/>
        <end position="118"/>
    </location>
</feature>
<keyword evidence="4" id="KW-1185">Reference proteome</keyword>
<proteinExistence type="predicted"/>
<dbReference type="PANTHER" id="PTHR34778">
    <property type="entry name" value="OS02G0580700 PROTEIN"/>
    <property type="match status" value="1"/>
</dbReference>
<comment type="caution">
    <text evidence="3">The sequence shown here is derived from an EMBL/GenBank/DDBJ whole genome shotgun (WGS) entry which is preliminary data.</text>
</comment>
<evidence type="ECO:0000256" key="1">
    <source>
        <dbReference type="SAM" id="Coils"/>
    </source>
</evidence>
<dbReference type="PANTHER" id="PTHR34778:SF2">
    <property type="entry name" value="OS02G0580700 PROTEIN"/>
    <property type="match status" value="1"/>
</dbReference>
<evidence type="ECO:0000313" key="3">
    <source>
        <dbReference type="EMBL" id="KAL3716940.1"/>
    </source>
</evidence>